<dbReference type="GO" id="GO:0004527">
    <property type="term" value="F:exonuclease activity"/>
    <property type="evidence" value="ECO:0007669"/>
    <property type="project" value="UniProtKB-KW"/>
</dbReference>
<evidence type="ECO:0000313" key="3">
    <source>
        <dbReference type="Proteomes" id="UP001552427"/>
    </source>
</evidence>
<organism evidence="2 3">
    <name type="scientific">Nonomuraea bangladeshensis</name>
    <dbReference type="NCBI Taxonomy" id="404385"/>
    <lineage>
        <taxon>Bacteria</taxon>
        <taxon>Bacillati</taxon>
        <taxon>Actinomycetota</taxon>
        <taxon>Actinomycetes</taxon>
        <taxon>Streptosporangiales</taxon>
        <taxon>Streptosporangiaceae</taxon>
        <taxon>Nonomuraea</taxon>
    </lineage>
</organism>
<keyword evidence="3" id="KW-1185">Reference proteome</keyword>
<reference evidence="2 3" key="1">
    <citation type="submission" date="2024-06" db="EMBL/GenBank/DDBJ databases">
        <title>The Natural Products Discovery Center: Release of the First 8490 Sequenced Strains for Exploring Actinobacteria Biosynthetic Diversity.</title>
        <authorList>
            <person name="Kalkreuter E."/>
            <person name="Kautsar S.A."/>
            <person name="Yang D."/>
            <person name="Bader C.D."/>
            <person name="Teijaro C.N."/>
            <person name="Fluegel L."/>
            <person name="Davis C.M."/>
            <person name="Simpson J.R."/>
            <person name="Lauterbach L."/>
            <person name="Steele A.D."/>
            <person name="Gui C."/>
            <person name="Meng S."/>
            <person name="Li G."/>
            <person name="Viehrig K."/>
            <person name="Ye F."/>
            <person name="Su P."/>
            <person name="Kiefer A.F."/>
            <person name="Nichols A."/>
            <person name="Cepeda A.J."/>
            <person name="Yan W."/>
            <person name="Fan B."/>
            <person name="Jiang Y."/>
            <person name="Adhikari A."/>
            <person name="Zheng C.-J."/>
            <person name="Schuster L."/>
            <person name="Cowan T.M."/>
            <person name="Smanski M.J."/>
            <person name="Chevrette M.G."/>
            <person name="De Carvalho L.P.S."/>
            <person name="Shen B."/>
        </authorList>
    </citation>
    <scope>NUCLEOTIDE SEQUENCE [LARGE SCALE GENOMIC DNA]</scope>
    <source>
        <strain evidence="2 3">NPDC049574</strain>
    </source>
</reference>
<keyword evidence="2" id="KW-0378">Hydrolase</keyword>
<name>A0ABV3H4G8_9ACTN</name>
<proteinExistence type="predicted"/>
<keyword evidence="2" id="KW-0269">Exonuclease</keyword>
<dbReference type="Gene3D" id="3.30.420.10">
    <property type="entry name" value="Ribonuclease H-like superfamily/Ribonuclease H"/>
    <property type="match status" value="1"/>
</dbReference>
<dbReference type="InterPro" id="IPR013520">
    <property type="entry name" value="Ribonucl_H"/>
</dbReference>
<dbReference type="SMART" id="SM00479">
    <property type="entry name" value="EXOIII"/>
    <property type="match status" value="1"/>
</dbReference>
<evidence type="ECO:0000259" key="1">
    <source>
        <dbReference type="SMART" id="SM00479"/>
    </source>
</evidence>
<dbReference type="EMBL" id="JBFARM010000005">
    <property type="protein sequence ID" value="MEV4287409.1"/>
    <property type="molecule type" value="Genomic_DNA"/>
</dbReference>
<feature type="domain" description="Exonuclease" evidence="1">
    <location>
        <begin position="8"/>
        <end position="189"/>
    </location>
</feature>
<comment type="caution">
    <text evidence="2">The sequence shown here is derived from an EMBL/GenBank/DDBJ whole genome shotgun (WGS) entry which is preliminary data.</text>
</comment>
<dbReference type="InterPro" id="IPR036397">
    <property type="entry name" value="RNaseH_sf"/>
</dbReference>
<dbReference type="SUPFAM" id="SSF53098">
    <property type="entry name" value="Ribonuclease H-like"/>
    <property type="match status" value="1"/>
</dbReference>
<evidence type="ECO:0000313" key="2">
    <source>
        <dbReference type="EMBL" id="MEV4287409.1"/>
    </source>
</evidence>
<accession>A0ABV3H4G8</accession>
<dbReference type="Proteomes" id="UP001552427">
    <property type="component" value="Unassembled WGS sequence"/>
</dbReference>
<dbReference type="Pfam" id="PF00929">
    <property type="entry name" value="RNase_T"/>
    <property type="match status" value="1"/>
</dbReference>
<dbReference type="NCBIfam" id="NF005927">
    <property type="entry name" value="PRK07942.1"/>
    <property type="match status" value="1"/>
</dbReference>
<dbReference type="CDD" id="cd06127">
    <property type="entry name" value="DEDDh"/>
    <property type="match status" value="1"/>
</dbReference>
<sequence length="244" mass="27001">MTNWHKGHLLAFDTETTGVDVENDRIVTACASLINGTTGEANTKTWLANPGIDIPEGATNVHGITTEYAAEHGDDPRAVVQTLTDTLMGQVYKGVPIVGCNLQYDLTLLDRETRRHGLEPLADRFARALPFVIDVRVLDKYVDRYRKGGRKLVDLCVTYDARIDGAHDASHDAIAAARVAYRIAARHPKIAAMQLHELHALQVKACAEQQRSFRAYREKKGDPVVAPEEWPIIPFAVEPAEAVR</sequence>
<dbReference type="InterPro" id="IPR012337">
    <property type="entry name" value="RNaseH-like_sf"/>
</dbReference>
<gene>
    <name evidence="2" type="ORF">AB0K40_18035</name>
</gene>
<protein>
    <submittedName>
        <fullName evidence="2">Exonuclease domain-containing protein</fullName>
    </submittedName>
</protein>
<keyword evidence="2" id="KW-0540">Nuclease</keyword>
<dbReference type="RefSeq" id="WP_364450852.1">
    <property type="nucleotide sequence ID" value="NZ_JBFARM010000005.1"/>
</dbReference>